<feature type="domain" description="Sushi" evidence="12">
    <location>
        <begin position="73"/>
        <end position="129"/>
    </location>
</feature>
<keyword evidence="2" id="KW-0964">Secreted</keyword>
<dbReference type="SUPFAM" id="SSF57535">
    <property type="entry name" value="Complement control module/SCR domain"/>
    <property type="match status" value="4"/>
</dbReference>
<evidence type="ECO:0000256" key="11">
    <source>
        <dbReference type="PROSITE-ProRule" id="PRU00302"/>
    </source>
</evidence>
<sequence>MTGSNSYGDVVNFTSAQCPPLTNPINGFLTGPNSYGDEVNFTCEPGYKLVGTSSLTCLSEGTWNGNPPTCAAAQCPLLSNPINGLVTGSNSYGDVVNFTCEPGYKLVGAPLLTCLSDGTWNGDSPICTAAQCPPLSNPINGFMTGSNSYGDVVNFTCESGYKLAGTSSLTCLSDGTWNGKSPTCTAVQCPTLPHPRNGFVTGFNSYGDVLHFTCDQGYRLAGKSSLTCLSDGSWSEQSPKCAGTECPSGSWTDWFDRDDPTGTADSEILTDLSQDYPGQICDAPTAVHARVISTQQEASLTGQHIYSYDTTAGFLCRNVDQPDGICLDYEVRFCCSDVGKGGWLAQDSSWFLESIGRPHVKDGVTYDATKALDGDTMTYWNPTGTDQSFNNWYIILDLKSSHTLTRIAVNNYGDTTHDIAAFKLQASHVRCPRTWKDVVTITNVQGGARQRQEFGGFQGTARYWRFVVTRTHSGWQPYLTELNFYGIPSGTREYMSSLEL</sequence>
<organism evidence="13 14">
    <name type="scientific">Branchiostoma belcheri</name>
    <name type="common">Amphioxus</name>
    <dbReference type="NCBI Taxonomy" id="7741"/>
    <lineage>
        <taxon>Eukaryota</taxon>
        <taxon>Metazoa</taxon>
        <taxon>Chordata</taxon>
        <taxon>Cephalochordata</taxon>
        <taxon>Leptocardii</taxon>
        <taxon>Amphioxiformes</taxon>
        <taxon>Branchiostomatidae</taxon>
        <taxon>Branchiostoma</taxon>
    </lineage>
</organism>
<dbReference type="InterPro" id="IPR000421">
    <property type="entry name" value="FA58C"/>
</dbReference>
<proteinExistence type="predicted"/>
<dbReference type="AlphaFoldDB" id="A0A6P5ADB4"/>
<evidence type="ECO:0000256" key="4">
    <source>
        <dbReference type="ARBA" id="ARBA00022659"/>
    </source>
</evidence>
<gene>
    <name evidence="14" type="primary">LOC109481600</name>
</gene>
<dbReference type="InterPro" id="IPR051277">
    <property type="entry name" value="SEZ6_CSMD_C4BPB_Regulators"/>
</dbReference>
<dbReference type="Gene3D" id="2.10.70.10">
    <property type="entry name" value="Complement Module, domain 1"/>
    <property type="match status" value="4"/>
</dbReference>
<evidence type="ECO:0000256" key="6">
    <source>
        <dbReference type="ARBA" id="ARBA00022737"/>
    </source>
</evidence>
<dbReference type="FunFam" id="2.10.70.10:FF:000064">
    <property type="entry name" value="Fibulin 7"/>
    <property type="match status" value="2"/>
</dbReference>
<dbReference type="Pfam" id="PF13330">
    <property type="entry name" value="Mucin2_WxxW"/>
    <property type="match status" value="1"/>
</dbReference>
<dbReference type="SMART" id="SM00032">
    <property type="entry name" value="CCP"/>
    <property type="match status" value="4"/>
</dbReference>
<dbReference type="Pfam" id="PF00084">
    <property type="entry name" value="Sushi"/>
    <property type="match status" value="4"/>
</dbReference>
<comment type="subcellular location">
    <subcellularLocation>
        <location evidence="1">Secreted</location>
    </subcellularLocation>
</comment>
<evidence type="ECO:0000256" key="1">
    <source>
        <dbReference type="ARBA" id="ARBA00004613"/>
    </source>
</evidence>
<dbReference type="PANTHER" id="PTHR45656">
    <property type="entry name" value="PROTEIN CBR-CLEC-78"/>
    <property type="match status" value="1"/>
</dbReference>
<feature type="domain" description="Sushi" evidence="12">
    <location>
        <begin position="130"/>
        <end position="186"/>
    </location>
</feature>
<evidence type="ECO:0000256" key="2">
    <source>
        <dbReference type="ARBA" id="ARBA00022525"/>
    </source>
</evidence>
<keyword evidence="8" id="KW-0130">Cell adhesion</keyword>
<evidence type="ECO:0000259" key="12">
    <source>
        <dbReference type="PROSITE" id="PS50923"/>
    </source>
</evidence>
<feature type="domain" description="Sushi" evidence="12">
    <location>
        <begin position="187"/>
        <end position="243"/>
    </location>
</feature>
<dbReference type="InterPro" id="IPR035976">
    <property type="entry name" value="Sushi/SCR/CCP_sf"/>
</dbReference>
<dbReference type="GeneID" id="109481600"/>
<accession>A0A6P5ADB4</accession>
<dbReference type="Proteomes" id="UP000515135">
    <property type="component" value="Unplaced"/>
</dbReference>
<dbReference type="InterPro" id="IPR000436">
    <property type="entry name" value="Sushi_SCR_CCP_dom"/>
</dbReference>
<name>A0A6P5ADB4_BRABE</name>
<keyword evidence="6" id="KW-0677">Repeat</keyword>
<dbReference type="GO" id="GO:0007155">
    <property type="term" value="P:cell adhesion"/>
    <property type="evidence" value="ECO:0007669"/>
    <property type="project" value="UniProtKB-KW"/>
</dbReference>
<keyword evidence="7" id="KW-0106">Calcium</keyword>
<keyword evidence="13" id="KW-1185">Reference proteome</keyword>
<feature type="disulfide bond" evidence="11">
    <location>
        <begin position="214"/>
        <end position="241"/>
    </location>
</feature>
<dbReference type="SUPFAM" id="SSF49785">
    <property type="entry name" value="Galactose-binding domain-like"/>
    <property type="match status" value="1"/>
</dbReference>
<reference evidence="14" key="1">
    <citation type="submission" date="2025-08" db="UniProtKB">
        <authorList>
            <consortium name="RefSeq"/>
        </authorList>
    </citation>
    <scope>IDENTIFICATION</scope>
    <source>
        <tissue evidence="14">Gonad</tissue>
    </source>
</reference>
<evidence type="ECO:0000256" key="7">
    <source>
        <dbReference type="ARBA" id="ARBA00022837"/>
    </source>
</evidence>
<dbReference type="GO" id="GO:0005576">
    <property type="term" value="C:extracellular region"/>
    <property type="evidence" value="ECO:0007669"/>
    <property type="project" value="UniProtKB-SubCell"/>
</dbReference>
<keyword evidence="5" id="KW-0732">Signal</keyword>
<evidence type="ECO:0000256" key="5">
    <source>
        <dbReference type="ARBA" id="ARBA00022729"/>
    </source>
</evidence>
<dbReference type="PROSITE" id="PS50923">
    <property type="entry name" value="SUSHI"/>
    <property type="match status" value="4"/>
</dbReference>
<keyword evidence="4 11" id="KW-0768">Sushi</keyword>
<dbReference type="OrthoDB" id="6127264at2759"/>
<dbReference type="Gene3D" id="2.60.120.260">
    <property type="entry name" value="Galactose-binding domain-like"/>
    <property type="match status" value="1"/>
</dbReference>
<evidence type="ECO:0000313" key="13">
    <source>
        <dbReference type="Proteomes" id="UP000515135"/>
    </source>
</evidence>
<dbReference type="Pfam" id="PF00754">
    <property type="entry name" value="F5_F8_type_C"/>
    <property type="match status" value="1"/>
</dbReference>
<feature type="disulfide bond" evidence="11">
    <location>
        <begin position="100"/>
        <end position="127"/>
    </location>
</feature>
<feature type="disulfide bond" evidence="11">
    <location>
        <begin position="43"/>
        <end position="70"/>
    </location>
</feature>
<dbReference type="InterPro" id="IPR008979">
    <property type="entry name" value="Galactose-bd-like_sf"/>
</dbReference>
<keyword evidence="3" id="KW-0245">EGF-like domain</keyword>
<evidence type="ECO:0000256" key="9">
    <source>
        <dbReference type="ARBA" id="ARBA00023157"/>
    </source>
</evidence>
<dbReference type="CDD" id="cd00033">
    <property type="entry name" value="CCP"/>
    <property type="match status" value="4"/>
</dbReference>
<feature type="domain" description="Sushi" evidence="12">
    <location>
        <begin position="16"/>
        <end position="72"/>
    </location>
</feature>
<evidence type="ECO:0000256" key="10">
    <source>
        <dbReference type="ARBA" id="ARBA00023180"/>
    </source>
</evidence>
<dbReference type="InterPro" id="IPR025155">
    <property type="entry name" value="WxxW_domain"/>
</dbReference>
<dbReference type="PANTHER" id="PTHR45656:SF4">
    <property type="entry name" value="PROTEIN CBR-CLEC-78"/>
    <property type="match status" value="1"/>
</dbReference>
<evidence type="ECO:0000313" key="14">
    <source>
        <dbReference type="RefSeq" id="XP_019639746.1"/>
    </source>
</evidence>
<keyword evidence="9 11" id="KW-1015">Disulfide bond</keyword>
<evidence type="ECO:0000256" key="3">
    <source>
        <dbReference type="ARBA" id="ARBA00022536"/>
    </source>
</evidence>
<comment type="caution">
    <text evidence="11">Lacks conserved residue(s) required for the propagation of feature annotation.</text>
</comment>
<protein>
    <submittedName>
        <fullName evidence="14">Sushi, von Willebrand factor type A, EGF and pentraxin domain-containing protein 1-like</fullName>
    </submittedName>
</protein>
<dbReference type="RefSeq" id="XP_019639746.1">
    <property type="nucleotide sequence ID" value="XM_019784187.1"/>
</dbReference>
<evidence type="ECO:0000256" key="8">
    <source>
        <dbReference type="ARBA" id="ARBA00022889"/>
    </source>
</evidence>
<feature type="disulfide bond" evidence="11">
    <location>
        <begin position="157"/>
        <end position="184"/>
    </location>
</feature>
<keyword evidence="10" id="KW-0325">Glycoprotein</keyword>
<dbReference type="KEGG" id="bbel:109481600"/>